<dbReference type="EMBL" id="JAKJXH010000004">
    <property type="protein sequence ID" value="MCF7541649.1"/>
    <property type="molecule type" value="Genomic_DNA"/>
</dbReference>
<protein>
    <submittedName>
        <fullName evidence="2">DUF2790 domain-containing protein</fullName>
    </submittedName>
</protein>
<evidence type="ECO:0000313" key="3">
    <source>
        <dbReference type="Proteomes" id="UP001162905"/>
    </source>
</evidence>
<organism evidence="2 3">
    <name type="scientific">Pseudomonas petrae</name>
    <dbReference type="NCBI Taxonomy" id="2912190"/>
    <lineage>
        <taxon>Bacteria</taxon>
        <taxon>Pseudomonadati</taxon>
        <taxon>Pseudomonadota</taxon>
        <taxon>Gammaproteobacteria</taxon>
        <taxon>Pseudomonadales</taxon>
        <taxon>Pseudomonadaceae</taxon>
        <taxon>Pseudomonas</taxon>
    </lineage>
</organism>
<evidence type="ECO:0000313" key="2">
    <source>
        <dbReference type="EMBL" id="MCF7541649.1"/>
    </source>
</evidence>
<dbReference type="Proteomes" id="UP001162905">
    <property type="component" value="Unassembled WGS sequence"/>
</dbReference>
<sequence length="82" mass="8750">MKRILFPAMFFIASLSACAQQAAASPAVVFYSDGLYLDISKGVDIYPIADDWGPTLAEITCKGAEGKIHIPGRIVMLIGCSN</sequence>
<name>A0ABS9I2R1_9PSED</name>
<feature type="chain" id="PRO_5046584100" evidence="1">
    <location>
        <begin position="20"/>
        <end position="82"/>
    </location>
</feature>
<comment type="caution">
    <text evidence="2">The sequence shown here is derived from an EMBL/GenBank/DDBJ whole genome shotgun (WGS) entry which is preliminary data.</text>
</comment>
<keyword evidence="3" id="KW-1185">Reference proteome</keyword>
<keyword evidence="1" id="KW-0732">Signal</keyword>
<reference evidence="2" key="1">
    <citation type="submission" date="2022-01" db="EMBL/GenBank/DDBJ databases">
        <title>Pseudomonas sp. nov. isolated from Antarctic regolith.</title>
        <authorList>
            <person name="Novakova D."/>
            <person name="Sedlar K."/>
        </authorList>
    </citation>
    <scope>NUCLEOTIDE SEQUENCE</scope>
    <source>
        <strain evidence="2">P2647</strain>
    </source>
</reference>
<dbReference type="RefSeq" id="WP_237250862.1">
    <property type="nucleotide sequence ID" value="NZ_JAKJXE010000010.1"/>
</dbReference>
<accession>A0ABS9I2R1</accession>
<gene>
    <name evidence="2" type="ORF">L4G47_05365</name>
</gene>
<evidence type="ECO:0000256" key="1">
    <source>
        <dbReference type="SAM" id="SignalP"/>
    </source>
</evidence>
<proteinExistence type="predicted"/>
<dbReference type="PROSITE" id="PS51257">
    <property type="entry name" value="PROKAR_LIPOPROTEIN"/>
    <property type="match status" value="1"/>
</dbReference>
<feature type="signal peptide" evidence="1">
    <location>
        <begin position="1"/>
        <end position="19"/>
    </location>
</feature>